<dbReference type="Proteomes" id="UP000290365">
    <property type="component" value="Chromosome"/>
</dbReference>
<feature type="binding site" evidence="5">
    <location>
        <position position="467"/>
    </location>
    <ligand>
        <name>Fe cation</name>
        <dbReference type="ChEBI" id="CHEBI:24875"/>
        <note>catalytic</note>
    </ligand>
</feature>
<feature type="binding site" evidence="5">
    <location>
        <position position="172"/>
    </location>
    <ligand>
        <name>Fe cation</name>
        <dbReference type="ChEBI" id="CHEBI:24875"/>
        <note>catalytic</note>
    </ligand>
</feature>
<dbReference type="OrthoDB" id="6636843at2"/>
<dbReference type="PANTHER" id="PTHR10543">
    <property type="entry name" value="BETA-CAROTENE DIOXYGENASE"/>
    <property type="match status" value="1"/>
</dbReference>
<keyword evidence="2 5" id="KW-0479">Metal-binding</keyword>
<comment type="cofactor">
    <cofactor evidence="5">
        <name>Fe(2+)</name>
        <dbReference type="ChEBI" id="CHEBI:29033"/>
    </cofactor>
    <text evidence="5">Binds 1 Fe(2+) ion per subunit.</text>
</comment>
<dbReference type="PANTHER" id="PTHR10543:SF24">
    <property type="entry name" value="CAROTENOID ISOMEROOXYGENASE"/>
    <property type="match status" value="1"/>
</dbReference>
<feature type="binding site" evidence="5">
    <location>
        <position position="287"/>
    </location>
    <ligand>
        <name>Fe cation</name>
        <dbReference type="ChEBI" id="CHEBI:24875"/>
        <note>catalytic</note>
    </ligand>
</feature>
<sequence length="475" mass="53713">MANHYRGALQTQDQEISLDHLPVAGQIPHWLSGTLLRNGPGKFEQGGQKYRHWFDGMAMLHRFAFHKGEVSYTNRFLRSSAYTKGREEGKICYSEFATDPCRSLFKRVASLFETNDHLAPVPNAGVNLARLDDAFIAMTETPIPVQFDAQTLETIGVIDFQDKLAGHMTTAHPHFDPAMQAGINYMANFSAKSTYNVFAFTKQQRRLIGSLPVREPAYMHSFGMTRNYIILVEFPLVIEPLKLMLSGKPFYENMLWKPERGARFLVMSKHDGSLAGTYESEAFFAFHHINAFEQDGDILVDLAAFPDARILDQLYMDNLLGPKGGALSQSSYRRYRLSPGQTKTSYEQLSAETIELPRINYERNNGIEYRFAYGVSQHGKQRDDFLDQLVKVDCTERSTKIWYAEGCYPGEPVFVAAPDTSDEDEGVVLSVIFDAQRESSFLLVLDARSFTELARAEVPQHIPLGFHGIYTHGVN</sequence>
<dbReference type="GO" id="GO:0010436">
    <property type="term" value="F:carotenoid dioxygenase activity"/>
    <property type="evidence" value="ECO:0007669"/>
    <property type="project" value="TreeGrafter"/>
</dbReference>
<evidence type="ECO:0000313" key="6">
    <source>
        <dbReference type="EMBL" id="QBD79866.1"/>
    </source>
</evidence>
<reference evidence="6 7" key="1">
    <citation type="submission" date="2019-01" db="EMBL/GenBank/DDBJ databases">
        <title>Ktedonosporobacter rubrisoli SCAWS-G2.</title>
        <authorList>
            <person name="Huang Y."/>
            <person name="Yan B."/>
        </authorList>
    </citation>
    <scope>NUCLEOTIDE SEQUENCE [LARGE SCALE GENOMIC DNA]</scope>
    <source>
        <strain evidence="6 7">SCAWS-G2</strain>
    </source>
</reference>
<feature type="binding site" evidence="5">
    <location>
        <position position="220"/>
    </location>
    <ligand>
        <name>Fe cation</name>
        <dbReference type="ChEBI" id="CHEBI:24875"/>
        <note>catalytic</note>
    </ligand>
</feature>
<evidence type="ECO:0000256" key="3">
    <source>
        <dbReference type="ARBA" id="ARBA00023002"/>
    </source>
</evidence>
<dbReference type="KEGG" id="kbs:EPA93_29360"/>
<name>A0A4P6JXW3_KTERU</name>
<evidence type="ECO:0000256" key="5">
    <source>
        <dbReference type="PIRSR" id="PIRSR604294-1"/>
    </source>
</evidence>
<evidence type="ECO:0000256" key="2">
    <source>
        <dbReference type="ARBA" id="ARBA00022723"/>
    </source>
</evidence>
<dbReference type="GO" id="GO:0016121">
    <property type="term" value="P:carotene catabolic process"/>
    <property type="evidence" value="ECO:0007669"/>
    <property type="project" value="TreeGrafter"/>
</dbReference>
<gene>
    <name evidence="6" type="ORF">EPA93_29360</name>
</gene>
<organism evidence="6 7">
    <name type="scientific">Ktedonosporobacter rubrisoli</name>
    <dbReference type="NCBI Taxonomy" id="2509675"/>
    <lineage>
        <taxon>Bacteria</taxon>
        <taxon>Bacillati</taxon>
        <taxon>Chloroflexota</taxon>
        <taxon>Ktedonobacteria</taxon>
        <taxon>Ktedonobacterales</taxon>
        <taxon>Ktedonosporobacteraceae</taxon>
        <taxon>Ktedonosporobacter</taxon>
    </lineage>
</organism>
<dbReference type="Pfam" id="PF03055">
    <property type="entry name" value="RPE65"/>
    <property type="match status" value="1"/>
</dbReference>
<evidence type="ECO:0000256" key="1">
    <source>
        <dbReference type="ARBA" id="ARBA00006787"/>
    </source>
</evidence>
<keyword evidence="4 5" id="KW-0408">Iron</keyword>
<evidence type="ECO:0000313" key="7">
    <source>
        <dbReference type="Proteomes" id="UP000290365"/>
    </source>
</evidence>
<dbReference type="InterPro" id="IPR004294">
    <property type="entry name" value="Carotenoid_Oase"/>
</dbReference>
<keyword evidence="7" id="KW-1185">Reference proteome</keyword>
<dbReference type="GO" id="GO:0046872">
    <property type="term" value="F:metal ion binding"/>
    <property type="evidence" value="ECO:0007669"/>
    <property type="project" value="UniProtKB-KW"/>
</dbReference>
<accession>A0A4P6JXW3</accession>
<protein>
    <submittedName>
        <fullName evidence="6">Carotenoid oxygenase family protein</fullName>
    </submittedName>
</protein>
<keyword evidence="3" id="KW-0560">Oxidoreductase</keyword>
<dbReference type="AlphaFoldDB" id="A0A4P6JXW3"/>
<dbReference type="RefSeq" id="WP_129890932.1">
    <property type="nucleotide sequence ID" value="NZ_CP035758.1"/>
</dbReference>
<comment type="similarity">
    <text evidence="1">Belongs to the carotenoid oxygenase family.</text>
</comment>
<dbReference type="EMBL" id="CP035758">
    <property type="protein sequence ID" value="QBD79866.1"/>
    <property type="molecule type" value="Genomic_DNA"/>
</dbReference>
<proteinExistence type="inferred from homology"/>
<evidence type="ECO:0000256" key="4">
    <source>
        <dbReference type="ARBA" id="ARBA00023004"/>
    </source>
</evidence>